<evidence type="ECO:0000259" key="1">
    <source>
        <dbReference type="PROSITE" id="PS51819"/>
    </source>
</evidence>
<dbReference type="RefSeq" id="WP_114247578.1">
    <property type="nucleotide sequence ID" value="NZ_CP027306.1"/>
</dbReference>
<dbReference type="EMBL" id="CP027306">
    <property type="protein sequence ID" value="AXE81170.1"/>
    <property type="molecule type" value="Genomic_DNA"/>
</dbReference>
<reference evidence="2 3" key="1">
    <citation type="journal article" date="2018" name="Front. Microbiol.">
        <title>Genome Sequencing of Streptomyces atratus SCSIOZH16 and Activation Production of Nocardamine via Metabolic Engineering.</title>
        <authorList>
            <person name="Li Y."/>
            <person name="Zhang C."/>
            <person name="Liu C."/>
            <person name="Ju J."/>
            <person name="Ma J."/>
        </authorList>
    </citation>
    <scope>NUCLEOTIDE SEQUENCE [LARGE SCALE GENOMIC DNA]</scope>
    <source>
        <strain evidence="2 3">SCSIO_ZH16</strain>
    </source>
</reference>
<dbReference type="Proteomes" id="UP000252698">
    <property type="component" value="Chromosome"/>
</dbReference>
<dbReference type="PANTHER" id="PTHR35908">
    <property type="entry name" value="HYPOTHETICAL FUSION PROTEIN"/>
    <property type="match status" value="1"/>
</dbReference>
<dbReference type="InterPro" id="IPR041581">
    <property type="entry name" value="Glyoxalase_6"/>
</dbReference>
<dbReference type="Pfam" id="PF18029">
    <property type="entry name" value="Glyoxalase_6"/>
    <property type="match status" value="1"/>
</dbReference>
<proteinExistence type="predicted"/>
<dbReference type="PROSITE" id="PS51819">
    <property type="entry name" value="VOC"/>
    <property type="match status" value="1"/>
</dbReference>
<dbReference type="CDD" id="cd06587">
    <property type="entry name" value="VOC"/>
    <property type="match status" value="1"/>
</dbReference>
<name>A0A2Z5JL51_STRAR</name>
<dbReference type="InterPro" id="IPR037523">
    <property type="entry name" value="VOC_core"/>
</dbReference>
<organism evidence="2 3">
    <name type="scientific">Streptomyces atratus</name>
    <dbReference type="NCBI Taxonomy" id="1893"/>
    <lineage>
        <taxon>Bacteria</taxon>
        <taxon>Bacillati</taxon>
        <taxon>Actinomycetota</taxon>
        <taxon>Actinomycetes</taxon>
        <taxon>Kitasatosporales</taxon>
        <taxon>Streptomycetaceae</taxon>
        <taxon>Streptomyces</taxon>
    </lineage>
</organism>
<gene>
    <name evidence="2" type="ORF">C5746_34195</name>
</gene>
<protein>
    <submittedName>
        <fullName evidence="2">Glyoxalase</fullName>
    </submittedName>
</protein>
<dbReference type="InterPro" id="IPR029068">
    <property type="entry name" value="Glyas_Bleomycin-R_OHBP_Dase"/>
</dbReference>
<dbReference type="PANTHER" id="PTHR35908:SF1">
    <property type="entry name" value="CONSERVED PROTEIN"/>
    <property type="match status" value="1"/>
</dbReference>
<accession>A0A2Z5JL51</accession>
<feature type="domain" description="VOC" evidence="1">
    <location>
        <begin position="4"/>
        <end position="126"/>
    </location>
</feature>
<dbReference type="Gene3D" id="3.10.180.10">
    <property type="entry name" value="2,3-Dihydroxybiphenyl 1,2-Dioxygenase, domain 1"/>
    <property type="match status" value="1"/>
</dbReference>
<dbReference type="AlphaFoldDB" id="A0A2Z5JL51"/>
<dbReference type="KEGG" id="sata:C5746_34195"/>
<sequence>MIAELQCVVLDCADPARLAGFYHCLLGGEVDRPDRRWALGDGWATLHTAAGPVLAFQRVADHRPPRWGHPVHPQQFHLDFGVPDLDAAQTQAVAAGAVVLDDGAGTGRPWRIYADPAGHPFCLVQHGDGEAAVGQASPRSA</sequence>
<dbReference type="SUPFAM" id="SSF54593">
    <property type="entry name" value="Glyoxalase/Bleomycin resistance protein/Dihydroxybiphenyl dioxygenase"/>
    <property type="match status" value="1"/>
</dbReference>
<evidence type="ECO:0000313" key="3">
    <source>
        <dbReference type="Proteomes" id="UP000252698"/>
    </source>
</evidence>
<dbReference type="GeneID" id="95523409"/>
<evidence type="ECO:0000313" key="2">
    <source>
        <dbReference type="EMBL" id="AXE81170.1"/>
    </source>
</evidence>